<dbReference type="STRING" id="59895.A0A118K6C3"/>
<dbReference type="PANTHER" id="PTHR15092:SF22">
    <property type="entry name" value="POLY(A)-SPECIFIC RIBONUCLEASE PNLDC1"/>
    <property type="match status" value="1"/>
</dbReference>
<dbReference type="InterPro" id="IPR051181">
    <property type="entry name" value="CAF1_poly(A)_ribonucleases"/>
</dbReference>
<reference evidence="3 4" key="1">
    <citation type="journal article" date="2016" name="Sci. Rep.">
        <title>The genome sequence of the outbreeding globe artichoke constructed de novo incorporating a phase-aware low-pass sequencing strategy of F1 progeny.</title>
        <authorList>
            <person name="Scaglione D."/>
            <person name="Reyes-Chin-Wo S."/>
            <person name="Acquadro A."/>
            <person name="Froenicke L."/>
            <person name="Portis E."/>
            <person name="Beitel C."/>
            <person name="Tirone M."/>
            <person name="Mauro R."/>
            <person name="Lo Monaco A."/>
            <person name="Mauromicale G."/>
            <person name="Faccioli P."/>
            <person name="Cattivelli L."/>
            <person name="Rieseberg L."/>
            <person name="Michelmore R."/>
            <person name="Lanteri S."/>
        </authorList>
    </citation>
    <scope>NUCLEOTIDE SEQUENCE [LARGE SCALE GENOMIC DNA]</scope>
    <source>
        <strain evidence="3">2C</strain>
    </source>
</reference>
<comment type="similarity">
    <text evidence="2">Belongs to the CAF1 family.</text>
</comment>
<dbReference type="EMBL" id="LEKV01001020">
    <property type="protein sequence ID" value="KVI10427.1"/>
    <property type="molecule type" value="Genomic_DNA"/>
</dbReference>
<gene>
    <name evidence="3" type="ORF">Ccrd_011204</name>
</gene>
<dbReference type="InterPro" id="IPR036397">
    <property type="entry name" value="RNaseH_sf"/>
</dbReference>
<dbReference type="SUPFAM" id="SSF53098">
    <property type="entry name" value="Ribonuclease H-like"/>
    <property type="match status" value="1"/>
</dbReference>
<keyword evidence="4" id="KW-1185">Reference proteome</keyword>
<dbReference type="GO" id="GO:0003723">
    <property type="term" value="F:RNA binding"/>
    <property type="evidence" value="ECO:0007669"/>
    <property type="project" value="TreeGrafter"/>
</dbReference>
<evidence type="ECO:0000313" key="4">
    <source>
        <dbReference type="Proteomes" id="UP000243975"/>
    </source>
</evidence>
<dbReference type="Gramene" id="KVI10427">
    <property type="protein sequence ID" value="KVI10427"/>
    <property type="gene ID" value="Ccrd_011204"/>
</dbReference>
<evidence type="ECO:0000256" key="1">
    <source>
        <dbReference type="ARBA" id="ARBA00001968"/>
    </source>
</evidence>
<dbReference type="Proteomes" id="UP000243975">
    <property type="component" value="Unassembled WGS sequence"/>
</dbReference>
<evidence type="ECO:0000313" key="3">
    <source>
        <dbReference type="EMBL" id="KVI10427.1"/>
    </source>
</evidence>
<comment type="cofactor">
    <cofactor evidence="1">
        <name>a divalent metal cation</name>
        <dbReference type="ChEBI" id="CHEBI:60240"/>
    </cofactor>
</comment>
<sequence length="741" mass="83485">MGGKRWVKEAGGIWEGSDGASQSRGHEEVSETVKEDIGMKQHWMVRAISKTLTLIPIPFHSSRASFSSPSSSFALKNVTRSNFELSLADLRRHVRDSDFVSIDLEMTGVTSAPWRESFEFDRFDVRYLKVKDSAEKFAVVQFGVCPFRWDSTKQSFIAHPHNFYIFPRQEVGAYDPSYEFLCQTASIDFLAKYQFDFNLCVKEGISYLSRALEDAARLHLHSTHEDELSESPCTTKEIKDVPLVRMADILFVERMRNKISEWHDDLLQIRNRRSSQIPEDSNDSMNQFQTIFFRMRPAIKLNGFTSRQLRLIKSVIQKSFKDLAYIRVNGASCLEQFIVYTNSRRDLELLMKEVKGDLCKEAEMKIGAAIGFRHVIDLLSSEQKLIVGHNCFLDIAHVCRKFVGPLPSNLEEYVTLVQKNFPYIIDTKILLNASNVLQLKMKKSSTSLSKAFAILCPHIASGVSSSGLAPSSVTVEVQVDDMRSSNWNSGAKHEAGYDAFMTGCIFAQSCSHLNIDFSSHSMLMKEEKLQKYINLLYLSWSCGDIVNIKTGGTTTESSAFNTFKIQPTKILFPNIAIIWGFPSKLKAREIKESLCKVFGLTSVTSIYHLDRTAVFVQFNKSELVSDFLELKSRLEKKNDAISVFHPLSELLEGGNTRAASYEVYKEICGSPISKVLFADQAEAVGINLNTKLLENKVQENGSFANSQSPIDTKTADIKQPLKCTSGSSKFPKGEMLDIVSC</sequence>
<dbReference type="OMA" id="TIREWRD"/>
<dbReference type="InterPro" id="IPR012337">
    <property type="entry name" value="RNaseH-like_sf"/>
</dbReference>
<protein>
    <submittedName>
        <fullName evidence="3">Ribonuclease CAF1</fullName>
    </submittedName>
</protein>
<dbReference type="InterPro" id="IPR006941">
    <property type="entry name" value="RNase_CAF1"/>
</dbReference>
<dbReference type="Gene3D" id="3.30.420.10">
    <property type="entry name" value="Ribonuclease H-like superfamily/Ribonuclease H"/>
    <property type="match status" value="2"/>
</dbReference>
<proteinExistence type="inferred from homology"/>
<dbReference type="PANTHER" id="PTHR15092">
    <property type="entry name" value="POLY A -SPECIFIC RIBONUCLEASE/TARGET OF EGR1, MEMBER 1"/>
    <property type="match status" value="1"/>
</dbReference>
<accession>A0A118K6C3</accession>
<comment type="caution">
    <text evidence="3">The sequence shown here is derived from an EMBL/GenBank/DDBJ whole genome shotgun (WGS) entry which is preliminary data.</text>
</comment>
<name>A0A118K6C3_CYNCS</name>
<evidence type="ECO:0000256" key="2">
    <source>
        <dbReference type="ARBA" id="ARBA00008372"/>
    </source>
</evidence>
<dbReference type="GO" id="GO:0000175">
    <property type="term" value="F:3'-5'-RNA exonuclease activity"/>
    <property type="evidence" value="ECO:0007669"/>
    <property type="project" value="TreeGrafter"/>
</dbReference>
<dbReference type="AlphaFoldDB" id="A0A118K6C3"/>
<dbReference type="Pfam" id="PF04857">
    <property type="entry name" value="CAF1"/>
    <property type="match status" value="1"/>
</dbReference>
<organism evidence="3 4">
    <name type="scientific">Cynara cardunculus var. scolymus</name>
    <name type="common">Globe artichoke</name>
    <name type="synonym">Cynara scolymus</name>
    <dbReference type="NCBI Taxonomy" id="59895"/>
    <lineage>
        <taxon>Eukaryota</taxon>
        <taxon>Viridiplantae</taxon>
        <taxon>Streptophyta</taxon>
        <taxon>Embryophyta</taxon>
        <taxon>Tracheophyta</taxon>
        <taxon>Spermatophyta</taxon>
        <taxon>Magnoliopsida</taxon>
        <taxon>eudicotyledons</taxon>
        <taxon>Gunneridae</taxon>
        <taxon>Pentapetalae</taxon>
        <taxon>asterids</taxon>
        <taxon>campanulids</taxon>
        <taxon>Asterales</taxon>
        <taxon>Asteraceae</taxon>
        <taxon>Carduoideae</taxon>
        <taxon>Cardueae</taxon>
        <taxon>Carduinae</taxon>
        <taxon>Cynara</taxon>
    </lineage>
</organism>